<name>A0ABT7VT57_9GAMM</name>
<proteinExistence type="predicted"/>
<dbReference type="GO" id="GO:0005840">
    <property type="term" value="C:ribosome"/>
    <property type="evidence" value="ECO:0007669"/>
    <property type="project" value="UniProtKB-KW"/>
</dbReference>
<protein>
    <submittedName>
        <fullName evidence="1">50S ribosomal protein L11 methyltransferase</fullName>
    </submittedName>
</protein>
<keyword evidence="1" id="KW-0687">Ribonucleoprotein</keyword>
<gene>
    <name evidence="1" type="ORF">QUF54_05315</name>
</gene>
<organism evidence="1 2">
    <name type="scientific">Candidatus Marithioploca araucensis</name>
    <dbReference type="NCBI Taxonomy" id="70273"/>
    <lineage>
        <taxon>Bacteria</taxon>
        <taxon>Pseudomonadati</taxon>
        <taxon>Pseudomonadota</taxon>
        <taxon>Gammaproteobacteria</taxon>
        <taxon>Thiotrichales</taxon>
        <taxon>Thiotrichaceae</taxon>
        <taxon>Candidatus Marithioploca</taxon>
    </lineage>
</organism>
<dbReference type="Proteomes" id="UP001171945">
    <property type="component" value="Unassembled WGS sequence"/>
</dbReference>
<dbReference type="EMBL" id="JAUCGM010000274">
    <property type="protein sequence ID" value="MDM8562755.1"/>
    <property type="molecule type" value="Genomic_DNA"/>
</dbReference>
<keyword evidence="1" id="KW-0689">Ribosomal protein</keyword>
<dbReference type="GO" id="GO:0008168">
    <property type="term" value="F:methyltransferase activity"/>
    <property type="evidence" value="ECO:0007669"/>
    <property type="project" value="UniProtKB-KW"/>
</dbReference>
<accession>A0ABT7VT57</accession>
<reference evidence="1" key="1">
    <citation type="submission" date="2023-06" db="EMBL/GenBank/DDBJ databases">
        <title>Uncultivated large filamentous bacteria from sulfidic sediments reveal new species and different genomic features in energy metabolism and defense.</title>
        <authorList>
            <person name="Fonseca A."/>
        </authorList>
    </citation>
    <scope>NUCLEOTIDE SEQUENCE</scope>
    <source>
        <strain evidence="1">HSG4</strain>
    </source>
</reference>
<feature type="non-terminal residue" evidence="1">
    <location>
        <position position="68"/>
    </location>
</feature>
<evidence type="ECO:0000313" key="2">
    <source>
        <dbReference type="Proteomes" id="UP001171945"/>
    </source>
</evidence>
<evidence type="ECO:0000313" key="1">
    <source>
        <dbReference type="EMBL" id="MDM8562755.1"/>
    </source>
</evidence>
<keyword evidence="2" id="KW-1185">Reference proteome</keyword>
<dbReference type="GO" id="GO:0032259">
    <property type="term" value="P:methylation"/>
    <property type="evidence" value="ECO:0007669"/>
    <property type="project" value="UniProtKB-KW"/>
</dbReference>
<comment type="caution">
    <text evidence="1">The sequence shown here is derived from an EMBL/GenBank/DDBJ whole genome shotgun (WGS) entry which is preliminary data.</text>
</comment>
<sequence length="68" mass="7551">MPWLQIILETDASMVETISEALVTAGAISVTLQDAKDQPLYEPPLDTTPLWKKTQVIGLFEENTDCTE</sequence>
<keyword evidence="1" id="KW-0489">Methyltransferase</keyword>
<dbReference type="Pfam" id="PF06325">
    <property type="entry name" value="PrmA"/>
    <property type="match status" value="1"/>
</dbReference>
<keyword evidence="1" id="KW-0808">Transferase</keyword>